<name>A0A2M7SBA5_9BACT</name>
<dbReference type="AlphaFoldDB" id="A0A2M7SBA5"/>
<comment type="caution">
    <text evidence="1">The sequence shown here is derived from an EMBL/GenBank/DDBJ whole genome shotgun (WGS) entry which is preliminary data.</text>
</comment>
<evidence type="ECO:0000313" key="1">
    <source>
        <dbReference type="EMBL" id="PIZ16749.1"/>
    </source>
</evidence>
<proteinExistence type="predicted"/>
<accession>A0A2M7SBA5</accession>
<organism evidence="1 2">
    <name type="scientific">Candidatus Desantisbacteria bacterium CG_4_10_14_0_8_um_filter_48_22</name>
    <dbReference type="NCBI Taxonomy" id="1974543"/>
    <lineage>
        <taxon>Bacteria</taxon>
        <taxon>Candidatus Desantisiibacteriota</taxon>
    </lineage>
</organism>
<evidence type="ECO:0000313" key="2">
    <source>
        <dbReference type="Proteomes" id="UP000229307"/>
    </source>
</evidence>
<reference evidence="2" key="1">
    <citation type="submission" date="2017-09" db="EMBL/GenBank/DDBJ databases">
        <title>Depth-based differentiation of microbial function through sediment-hosted aquifers and enrichment of novel symbionts in the deep terrestrial subsurface.</title>
        <authorList>
            <person name="Probst A.J."/>
            <person name="Ladd B."/>
            <person name="Jarett J.K."/>
            <person name="Geller-Mcgrath D.E."/>
            <person name="Sieber C.M.K."/>
            <person name="Emerson J.B."/>
            <person name="Anantharaman K."/>
            <person name="Thomas B.C."/>
            <person name="Malmstrom R."/>
            <person name="Stieglmeier M."/>
            <person name="Klingl A."/>
            <person name="Woyke T."/>
            <person name="Ryan C.M."/>
            <person name="Banfield J.F."/>
        </authorList>
    </citation>
    <scope>NUCLEOTIDE SEQUENCE [LARGE SCALE GENOMIC DNA]</scope>
</reference>
<sequence length="97" mass="10997">MRKDVKDLIDKCFVEGANLRGGYTTSRVVDGETIIRHNETIDLLHPGDKHFDDAVSEAVDKAFGADASLYTDEAQKEIEDYIKMKLQGCKPIKRKKR</sequence>
<gene>
    <name evidence="1" type="ORF">COY52_06180</name>
</gene>
<protein>
    <submittedName>
        <fullName evidence="1">Uncharacterized protein</fullName>
    </submittedName>
</protein>
<dbReference type="Proteomes" id="UP000229307">
    <property type="component" value="Unassembled WGS sequence"/>
</dbReference>
<dbReference type="EMBL" id="PFMR01000168">
    <property type="protein sequence ID" value="PIZ16749.1"/>
    <property type="molecule type" value="Genomic_DNA"/>
</dbReference>